<dbReference type="GO" id="GO:0000285">
    <property type="term" value="F:1-phosphatidylinositol-3-phosphate 5-kinase activity"/>
    <property type="evidence" value="ECO:0007669"/>
    <property type="project" value="InterPro"/>
</dbReference>
<keyword evidence="12" id="KW-1185">Reference proteome</keyword>
<dbReference type="SUPFAM" id="SSF57903">
    <property type="entry name" value="FYVE/PHD zinc finger"/>
    <property type="match status" value="1"/>
</dbReference>
<dbReference type="Proteomes" id="UP000663760">
    <property type="component" value="Chromosome 9"/>
</dbReference>
<keyword evidence="2 7" id="KW-0547">Nucleotide-binding</keyword>
<dbReference type="GO" id="GO:0008270">
    <property type="term" value="F:zinc ion binding"/>
    <property type="evidence" value="ECO:0007669"/>
    <property type="project" value="UniProtKB-KW"/>
</dbReference>
<dbReference type="Gene3D" id="3.30.40.10">
    <property type="entry name" value="Zinc/RING finger domain, C3HC4 (zinc finger)"/>
    <property type="match status" value="1"/>
</dbReference>
<organism evidence="11 12">
    <name type="scientific">Spirodela intermedia</name>
    <name type="common">Intermediate duckweed</name>
    <dbReference type="NCBI Taxonomy" id="51605"/>
    <lineage>
        <taxon>Eukaryota</taxon>
        <taxon>Viridiplantae</taxon>
        <taxon>Streptophyta</taxon>
        <taxon>Embryophyta</taxon>
        <taxon>Tracheophyta</taxon>
        <taxon>Spermatophyta</taxon>
        <taxon>Magnoliopsida</taxon>
        <taxon>Liliopsida</taxon>
        <taxon>Araceae</taxon>
        <taxon>Lemnoideae</taxon>
        <taxon>Spirodela</taxon>
    </lineage>
</organism>
<gene>
    <name evidence="11" type="ORF">SI8410_09011850</name>
</gene>
<feature type="region of interest" description="Disordered" evidence="8">
    <location>
        <begin position="675"/>
        <end position="702"/>
    </location>
</feature>
<dbReference type="OrthoDB" id="158357at2759"/>
<keyword evidence="5 7" id="KW-0067">ATP-binding</keyword>
<sequence length="1133" mass="127689">MEATDNAFSKLVKLVKSWFPWRTYCRVYYECDSKLSVVNRRHHCRLCESVFCARWTANSIPFPYKVLRKRRDDGERIRACNYCFKLWEQDTTAEEYVCRVSTLYLGASCSGMSMIQQFGQSEGCYDTIEFDGHGHRYRSAMVHGTEENENQRESVEKMSDEARSDYISQSDTRSTINCMETTDPEPVDFKNNVLLWLPPEPDYSENDSEAGFSDEDDAFVSEESQCRDGAHKEHTKAMEHGVDGHLRVLISQLHVGNIPVDNKNGIESWLEVIIRLSLEAATFLKPDTNKGDAMDPGRYLKVKCIAGPFLFKVLELSEDHVRCYTHHQGSLTIYVNKLPDFPLSGEKDGKIWMRRGCLRCPRVVMSDAAWGLSFGKFLELSFSNHAAANRMVSCFQYATTDVHSVHLPPPKLDFNCEPLEWLQKEANEPHAQLFSEVLKILWRTRGEKTTPASVFDNVEPLDLRQLIADFEGYLKKEKAEFEERKGKPLIDILEVNKLRRQLLYQCYVWDKRLMHAVNLLNSYYDEFDGKRKGRRNEEKLGSTEKAVYPNVAPKPERSFRSLDSFLQATIPEGHHVVNRNFDRNQGTGGANHIDGMRTCDPSGPLVSRGIVRWLEKGPLVSHRGLRRVLSDGQFPVLANVSDRLNAICGEKGPATFEIIASDFSNVCETALGAVAESSSEDNSDGSTPLPRPPLPATTGGGDVVEMSLHQSFSKGSGGIGSRFDPSDGYNPADGARLLLPIGVNDLVIPVYDDEPTSIISYGLFSTDYHFQMCAEGEKTRNNGESSILPPFHDPGSVNSFHGVSSESLRKVNSVEEGILSMSGRGKAFGPTSGFKSSARQNFLLRYPLGKVKDTVTYYYARWFDELRRICCLSELDFIRSICRCKKCGAQGGKGSVFFAKSIRVFRQFAPEYVKYLSGSISTGCPTHHLSVDPLSFFFRFRWSSPCVVQVGWKNLKASKEWKMEVLMMENLMFGRSIERLYDPKGSSRSRHNADSSGEYNVLLGQNLIESMPTSPIFVENRAKRLPERAVWNDTSFLVSIEVMDYSLLVVVDGGRGELVLGIIDFMQQYTWDKNLETWVKASGILGGPKNASPTVVSPVQYKKRFRKAMATYFVRVPEPPSASSPPPPTMTTT</sequence>
<dbReference type="InterPro" id="IPR027484">
    <property type="entry name" value="PInositol-4-P-5-kinase_N"/>
</dbReference>
<dbReference type="InterPro" id="IPR044769">
    <property type="entry name" value="PIKfyve_PIPKc"/>
</dbReference>
<evidence type="ECO:0000256" key="2">
    <source>
        <dbReference type="ARBA" id="ARBA00022741"/>
    </source>
</evidence>
<dbReference type="GO" id="GO:0046854">
    <property type="term" value="P:phosphatidylinositol phosphate biosynthetic process"/>
    <property type="evidence" value="ECO:0007669"/>
    <property type="project" value="TreeGrafter"/>
</dbReference>
<proteinExistence type="predicted"/>
<dbReference type="GO" id="GO:0010008">
    <property type="term" value="C:endosome membrane"/>
    <property type="evidence" value="ECO:0007669"/>
    <property type="project" value="TreeGrafter"/>
</dbReference>
<keyword evidence="3 6" id="KW-0863">Zinc-finger</keyword>
<dbReference type="InterPro" id="IPR013083">
    <property type="entry name" value="Znf_RING/FYVE/PHD"/>
</dbReference>
<feature type="domain" description="FYVE-type" evidence="9">
    <location>
        <begin position="31"/>
        <end position="88"/>
    </location>
</feature>
<evidence type="ECO:0000256" key="4">
    <source>
        <dbReference type="ARBA" id="ARBA00022833"/>
    </source>
</evidence>
<keyword evidence="7" id="KW-0808">Transferase</keyword>
<dbReference type="InterPro" id="IPR000306">
    <property type="entry name" value="Znf_FYVE"/>
</dbReference>
<evidence type="ECO:0000256" key="6">
    <source>
        <dbReference type="PROSITE-ProRule" id="PRU00091"/>
    </source>
</evidence>
<dbReference type="PANTHER" id="PTHR45748">
    <property type="entry name" value="1-PHOSPHATIDYLINOSITOL 3-PHOSPHATE 5-KINASE-RELATED"/>
    <property type="match status" value="1"/>
</dbReference>
<evidence type="ECO:0000313" key="12">
    <source>
        <dbReference type="Proteomes" id="UP000663760"/>
    </source>
</evidence>
<reference evidence="11" key="1">
    <citation type="submission" date="2020-02" db="EMBL/GenBank/DDBJ databases">
        <authorList>
            <person name="Scholz U."/>
            <person name="Mascher M."/>
            <person name="Fiebig A."/>
        </authorList>
    </citation>
    <scope>NUCLEOTIDE SEQUENCE</scope>
</reference>
<evidence type="ECO:0000256" key="5">
    <source>
        <dbReference type="ARBA" id="ARBA00022840"/>
    </source>
</evidence>
<dbReference type="InterPro" id="IPR011011">
    <property type="entry name" value="Znf_FYVE_PHD"/>
</dbReference>
<protein>
    <submittedName>
        <fullName evidence="11">Uncharacterized protein</fullName>
    </submittedName>
</protein>
<dbReference type="FunFam" id="3.30.810.10:FF:000001">
    <property type="entry name" value="1-phosphatidylinositol 3-phosphate 5-kinase FAB1"/>
    <property type="match status" value="1"/>
</dbReference>
<dbReference type="Gene3D" id="3.30.800.10">
    <property type="entry name" value="Phosphatidylinositol Phosphate Kinase II Beta"/>
    <property type="match status" value="1"/>
</dbReference>
<evidence type="ECO:0000313" key="11">
    <source>
        <dbReference type="EMBL" id="CAA7401172.1"/>
    </source>
</evidence>
<dbReference type="Pfam" id="PF01363">
    <property type="entry name" value="FYVE"/>
    <property type="match status" value="1"/>
</dbReference>
<dbReference type="Gene3D" id="3.30.810.10">
    <property type="entry name" value="2-Layer Sandwich"/>
    <property type="match status" value="1"/>
</dbReference>
<evidence type="ECO:0000256" key="7">
    <source>
        <dbReference type="PROSITE-ProRule" id="PRU00781"/>
    </source>
</evidence>
<dbReference type="PROSITE" id="PS50178">
    <property type="entry name" value="ZF_FYVE"/>
    <property type="match status" value="1"/>
</dbReference>
<dbReference type="SMART" id="SM00330">
    <property type="entry name" value="PIPKc"/>
    <property type="match status" value="1"/>
</dbReference>
<dbReference type="InterPro" id="IPR017455">
    <property type="entry name" value="Znf_FYVE-rel"/>
</dbReference>
<dbReference type="SMART" id="SM00064">
    <property type="entry name" value="FYVE"/>
    <property type="match status" value="1"/>
</dbReference>
<dbReference type="SUPFAM" id="SSF56104">
    <property type="entry name" value="SAICAR synthase-like"/>
    <property type="match status" value="1"/>
</dbReference>
<dbReference type="PROSITE" id="PS51455">
    <property type="entry name" value="PIPK"/>
    <property type="match status" value="1"/>
</dbReference>
<evidence type="ECO:0000256" key="3">
    <source>
        <dbReference type="ARBA" id="ARBA00022771"/>
    </source>
</evidence>
<dbReference type="InterPro" id="IPR002498">
    <property type="entry name" value="PInositol-4-P-4/5-kinase_core"/>
</dbReference>
<dbReference type="Pfam" id="PF01504">
    <property type="entry name" value="PIP5K"/>
    <property type="match status" value="2"/>
</dbReference>
<keyword evidence="7" id="KW-0418">Kinase</keyword>
<evidence type="ECO:0000256" key="1">
    <source>
        <dbReference type="ARBA" id="ARBA00022723"/>
    </source>
</evidence>
<dbReference type="GO" id="GO:0005524">
    <property type="term" value="F:ATP binding"/>
    <property type="evidence" value="ECO:0007669"/>
    <property type="project" value="UniProtKB-UniRule"/>
</dbReference>
<dbReference type="CDD" id="cd17300">
    <property type="entry name" value="PIPKc_PIKfyve"/>
    <property type="match status" value="1"/>
</dbReference>
<feature type="domain" description="PIPK" evidence="10">
    <location>
        <begin position="791"/>
        <end position="1113"/>
    </location>
</feature>
<dbReference type="AlphaFoldDB" id="A0A7I8KUL2"/>
<accession>A0A7I8KUL2</accession>
<keyword evidence="4" id="KW-0862">Zinc</keyword>
<evidence type="ECO:0000256" key="8">
    <source>
        <dbReference type="SAM" id="MobiDB-lite"/>
    </source>
</evidence>
<dbReference type="PANTHER" id="PTHR45748:SF7">
    <property type="entry name" value="1-PHOSPHATIDYLINOSITOL 3-PHOSPHATE 5-KINASE-RELATED"/>
    <property type="match status" value="1"/>
</dbReference>
<dbReference type="InterPro" id="IPR027483">
    <property type="entry name" value="PInositol-4-P-4/5-kinase_C_sf"/>
</dbReference>
<name>A0A7I8KUL2_SPIIN</name>
<keyword evidence="1" id="KW-0479">Metal-binding</keyword>
<evidence type="ECO:0000259" key="10">
    <source>
        <dbReference type="PROSITE" id="PS51455"/>
    </source>
</evidence>
<dbReference type="EMBL" id="LR746272">
    <property type="protein sequence ID" value="CAA7401172.1"/>
    <property type="molecule type" value="Genomic_DNA"/>
</dbReference>
<evidence type="ECO:0000259" key="9">
    <source>
        <dbReference type="PROSITE" id="PS50178"/>
    </source>
</evidence>